<name>A0A8S4SK72_9NEOP</name>
<evidence type="ECO:0000256" key="7">
    <source>
        <dbReference type="ARBA" id="ARBA00022857"/>
    </source>
</evidence>
<dbReference type="Gene3D" id="3.40.50.720">
    <property type="entry name" value="NAD(P)-binding Rossmann-like Domain"/>
    <property type="match status" value="1"/>
</dbReference>
<dbReference type="Pfam" id="PF00106">
    <property type="entry name" value="adh_short"/>
    <property type="match status" value="1"/>
</dbReference>
<gene>
    <name evidence="13" type="primary">jg11852</name>
    <name evidence="13" type="ORF">PAEG_LOCUS26079</name>
</gene>
<evidence type="ECO:0000313" key="13">
    <source>
        <dbReference type="EMBL" id="CAH2267563.1"/>
    </source>
</evidence>
<proteinExistence type="inferred from homology"/>
<evidence type="ECO:0000256" key="11">
    <source>
        <dbReference type="SAM" id="MobiDB-lite"/>
    </source>
</evidence>
<evidence type="ECO:0000256" key="6">
    <source>
        <dbReference type="ARBA" id="ARBA00022703"/>
    </source>
</evidence>
<evidence type="ECO:0000256" key="3">
    <source>
        <dbReference type="ARBA" id="ARBA00006484"/>
    </source>
</evidence>
<dbReference type="PANTHER" id="PTHR24320:SF282">
    <property type="entry name" value="WW DOMAIN-CONTAINING OXIDOREDUCTASE"/>
    <property type="match status" value="1"/>
</dbReference>
<dbReference type="AlphaFoldDB" id="A0A8S4SK72"/>
<dbReference type="Gene3D" id="2.20.70.10">
    <property type="match status" value="1"/>
</dbReference>
<dbReference type="GO" id="GO:0006915">
    <property type="term" value="P:apoptotic process"/>
    <property type="evidence" value="ECO:0007669"/>
    <property type="project" value="UniProtKB-KW"/>
</dbReference>
<feature type="domain" description="WW" evidence="12">
    <location>
        <begin position="11"/>
        <end position="44"/>
    </location>
</feature>
<keyword evidence="5" id="KW-0879">Wnt signaling pathway</keyword>
<accession>A0A8S4SK72</accession>
<evidence type="ECO:0000256" key="1">
    <source>
        <dbReference type="ARBA" id="ARBA00004371"/>
    </source>
</evidence>
<dbReference type="GO" id="GO:0005794">
    <property type="term" value="C:Golgi apparatus"/>
    <property type="evidence" value="ECO:0007669"/>
    <property type="project" value="UniProtKB-SubCell"/>
</dbReference>
<feature type="region of interest" description="Disordered" evidence="11">
    <location>
        <begin position="1"/>
        <end position="24"/>
    </location>
</feature>
<keyword evidence="8" id="KW-0560">Oxidoreductase</keyword>
<evidence type="ECO:0000256" key="8">
    <source>
        <dbReference type="ARBA" id="ARBA00023002"/>
    </source>
</evidence>
<evidence type="ECO:0000313" key="14">
    <source>
        <dbReference type="Proteomes" id="UP000838756"/>
    </source>
</evidence>
<keyword evidence="10" id="KW-0458">Lysosome</keyword>
<reference evidence="13" key="1">
    <citation type="submission" date="2022-03" db="EMBL/GenBank/DDBJ databases">
        <authorList>
            <person name="Lindestad O."/>
        </authorList>
    </citation>
    <scope>NUCLEOTIDE SEQUENCE</scope>
</reference>
<keyword evidence="9" id="KW-0333">Golgi apparatus</keyword>
<dbReference type="Proteomes" id="UP000838756">
    <property type="component" value="Unassembled WGS sequence"/>
</dbReference>
<dbReference type="PROSITE" id="PS50020">
    <property type="entry name" value="WW_DOMAIN_2"/>
    <property type="match status" value="2"/>
</dbReference>
<sequence length="375" mass="42311">MHNTLDSDSEDELPPGWEEKSTEDGNVYFVNTLNNKTQWTHPRTGHKKIIPKDFPFGWIKTLDETEKPLYVHLETGNKTYVDPRLAFATAEKKHVYDFRQRFDGSTTAFQVLHGVDLSGKYALITGCNAGIGYETAKSLARHGCNILLANRNMEATQTAIEQIVKETNTSDENLKAIHLDLSSLKSVKQCARAVKTIFSDHLDMLILNAGVFGLPYEETEDKLDRTFQVNHLSHMYFALLLEPLLKNGSRVVFVSSESHRTASLKNVFVRQNLAHPRDNYSAMLAYGNSKLYNVITAMQQAAATTVYVATASELDEVTGLYFNNCFYCEPASLARDKDIAHEVFSISLCMIQERMGAEIIQPYIDKYCAKKRTSK</sequence>
<organism evidence="13 14">
    <name type="scientific">Pararge aegeria aegeria</name>
    <dbReference type="NCBI Taxonomy" id="348720"/>
    <lineage>
        <taxon>Eukaryota</taxon>
        <taxon>Metazoa</taxon>
        <taxon>Ecdysozoa</taxon>
        <taxon>Arthropoda</taxon>
        <taxon>Hexapoda</taxon>
        <taxon>Insecta</taxon>
        <taxon>Pterygota</taxon>
        <taxon>Neoptera</taxon>
        <taxon>Endopterygota</taxon>
        <taxon>Lepidoptera</taxon>
        <taxon>Glossata</taxon>
        <taxon>Ditrysia</taxon>
        <taxon>Papilionoidea</taxon>
        <taxon>Nymphalidae</taxon>
        <taxon>Satyrinae</taxon>
        <taxon>Satyrini</taxon>
        <taxon>Parargina</taxon>
        <taxon>Pararge</taxon>
    </lineage>
</organism>
<dbReference type="InterPro" id="IPR036291">
    <property type="entry name" value="NAD(P)-bd_dom_sf"/>
</dbReference>
<comment type="subcellular location">
    <subcellularLocation>
        <location evidence="2">Golgi apparatus</location>
    </subcellularLocation>
    <subcellularLocation>
        <location evidence="1">Lysosome</location>
    </subcellularLocation>
</comment>
<evidence type="ECO:0000259" key="12">
    <source>
        <dbReference type="PROSITE" id="PS50020"/>
    </source>
</evidence>
<dbReference type="EMBL" id="CAKXAJ010026368">
    <property type="protein sequence ID" value="CAH2267563.1"/>
    <property type="molecule type" value="Genomic_DNA"/>
</dbReference>
<dbReference type="PANTHER" id="PTHR24320">
    <property type="entry name" value="RETINOL DEHYDROGENASE"/>
    <property type="match status" value="1"/>
</dbReference>
<keyword evidence="6" id="KW-0053">Apoptosis</keyword>
<evidence type="ECO:0000256" key="10">
    <source>
        <dbReference type="ARBA" id="ARBA00023228"/>
    </source>
</evidence>
<dbReference type="OrthoDB" id="9989144at2759"/>
<comment type="similarity">
    <text evidence="3">Belongs to the short-chain dehydrogenases/reductases (SDR) family.</text>
</comment>
<dbReference type="InterPro" id="IPR036020">
    <property type="entry name" value="WW_dom_sf"/>
</dbReference>
<dbReference type="SUPFAM" id="SSF51735">
    <property type="entry name" value="NAD(P)-binding Rossmann-fold domains"/>
    <property type="match status" value="1"/>
</dbReference>
<dbReference type="GO" id="GO:0016055">
    <property type="term" value="P:Wnt signaling pathway"/>
    <property type="evidence" value="ECO:0007669"/>
    <property type="project" value="UniProtKB-KW"/>
</dbReference>
<dbReference type="GO" id="GO:0005764">
    <property type="term" value="C:lysosome"/>
    <property type="evidence" value="ECO:0007669"/>
    <property type="project" value="UniProtKB-SubCell"/>
</dbReference>
<evidence type="ECO:0000256" key="5">
    <source>
        <dbReference type="ARBA" id="ARBA00022687"/>
    </source>
</evidence>
<dbReference type="CDD" id="cd00201">
    <property type="entry name" value="WW"/>
    <property type="match status" value="1"/>
</dbReference>
<dbReference type="SUPFAM" id="SSF51045">
    <property type="entry name" value="WW domain"/>
    <property type="match status" value="1"/>
</dbReference>
<evidence type="ECO:0000256" key="2">
    <source>
        <dbReference type="ARBA" id="ARBA00004555"/>
    </source>
</evidence>
<keyword evidence="14" id="KW-1185">Reference proteome</keyword>
<dbReference type="InterPro" id="IPR002347">
    <property type="entry name" value="SDR_fam"/>
</dbReference>
<feature type="domain" description="WW" evidence="12">
    <location>
        <begin position="52"/>
        <end position="85"/>
    </location>
</feature>
<dbReference type="SMART" id="SM00456">
    <property type="entry name" value="WW"/>
    <property type="match status" value="2"/>
</dbReference>
<keyword evidence="7" id="KW-0521">NADP</keyword>
<dbReference type="GO" id="GO:0016491">
    <property type="term" value="F:oxidoreductase activity"/>
    <property type="evidence" value="ECO:0007669"/>
    <property type="project" value="UniProtKB-KW"/>
</dbReference>
<dbReference type="InterPro" id="IPR001202">
    <property type="entry name" value="WW_dom"/>
</dbReference>
<protein>
    <recommendedName>
        <fullName evidence="4">WW domain-containing oxidoreductase</fullName>
    </recommendedName>
</protein>
<evidence type="ECO:0000256" key="4">
    <source>
        <dbReference type="ARBA" id="ARBA00016094"/>
    </source>
</evidence>
<dbReference type="PROSITE" id="PS01159">
    <property type="entry name" value="WW_DOMAIN_1"/>
    <property type="match status" value="1"/>
</dbReference>
<evidence type="ECO:0000256" key="9">
    <source>
        <dbReference type="ARBA" id="ARBA00023034"/>
    </source>
</evidence>
<comment type="caution">
    <text evidence="13">The sequence shown here is derived from an EMBL/GenBank/DDBJ whole genome shotgun (WGS) entry which is preliminary data.</text>
</comment>
<dbReference type="Pfam" id="PF00397">
    <property type="entry name" value="WW"/>
    <property type="match status" value="1"/>
</dbReference>
<dbReference type="PRINTS" id="PR00081">
    <property type="entry name" value="GDHRDH"/>
</dbReference>